<dbReference type="RefSeq" id="WP_227017831.1">
    <property type="nucleotide sequence ID" value="NZ_JAGSND010000004.1"/>
</dbReference>
<keyword evidence="1" id="KW-0378">Hydrolase</keyword>
<dbReference type="InterPro" id="IPR001932">
    <property type="entry name" value="PPM-type_phosphatase-like_dom"/>
</dbReference>
<dbReference type="InterPro" id="IPR052016">
    <property type="entry name" value="Bact_Sigma-Reg"/>
</dbReference>
<comment type="caution">
    <text evidence="3">The sequence shown here is derived from an EMBL/GenBank/DDBJ whole genome shotgun (WGS) entry which is preliminary data.</text>
</comment>
<dbReference type="InterPro" id="IPR036457">
    <property type="entry name" value="PPM-type-like_dom_sf"/>
</dbReference>
<feature type="domain" description="PPM-type phosphatase" evidence="2">
    <location>
        <begin position="146"/>
        <end position="365"/>
    </location>
</feature>
<dbReference type="EMBL" id="JAGSND010000004">
    <property type="protein sequence ID" value="MBR0597698.1"/>
    <property type="molecule type" value="Genomic_DNA"/>
</dbReference>
<evidence type="ECO:0000313" key="3">
    <source>
        <dbReference type="EMBL" id="MBR0597698.1"/>
    </source>
</evidence>
<dbReference type="AlphaFoldDB" id="A0A8J8B0K3"/>
<keyword evidence="4" id="KW-1185">Reference proteome</keyword>
<dbReference type="SUPFAM" id="SSF81606">
    <property type="entry name" value="PP2C-like"/>
    <property type="match status" value="1"/>
</dbReference>
<dbReference type="Pfam" id="PF07228">
    <property type="entry name" value="SpoIIE"/>
    <property type="match status" value="1"/>
</dbReference>
<gene>
    <name evidence="3" type="ORF">KCX82_07435</name>
</gene>
<dbReference type="Gene3D" id="3.30.450.20">
    <property type="entry name" value="PAS domain"/>
    <property type="match status" value="1"/>
</dbReference>
<reference evidence="3" key="2">
    <citation type="submission" date="2021-04" db="EMBL/GenBank/DDBJ databases">
        <authorList>
            <person name="Liu J."/>
        </authorList>
    </citation>
    <scope>NUCLEOTIDE SEQUENCE</scope>
    <source>
        <strain evidence="3">BAD-6</strain>
    </source>
</reference>
<evidence type="ECO:0000259" key="2">
    <source>
        <dbReference type="SMART" id="SM00331"/>
    </source>
</evidence>
<dbReference type="Gene3D" id="3.60.40.10">
    <property type="entry name" value="PPM-type phosphatase domain"/>
    <property type="match status" value="1"/>
</dbReference>
<evidence type="ECO:0000313" key="4">
    <source>
        <dbReference type="Proteomes" id="UP000675664"/>
    </source>
</evidence>
<evidence type="ECO:0000256" key="1">
    <source>
        <dbReference type="ARBA" id="ARBA00022801"/>
    </source>
</evidence>
<protein>
    <submittedName>
        <fullName evidence="3">Serine/threonine-protein phosphatase</fullName>
    </submittedName>
</protein>
<dbReference type="GO" id="GO:0016791">
    <property type="term" value="F:phosphatase activity"/>
    <property type="evidence" value="ECO:0007669"/>
    <property type="project" value="TreeGrafter"/>
</dbReference>
<accession>A0A8J8B0K3</accession>
<dbReference type="PANTHER" id="PTHR43156">
    <property type="entry name" value="STAGE II SPORULATION PROTEIN E-RELATED"/>
    <property type="match status" value="1"/>
</dbReference>
<sequence length="366" mass="41586">MIRENTTLMREIIEKMDYMARVMDAEHKVIYMNEKMRTLFSHTLGHICYNLLGKSEKCDHCVTSGSKETGKTDTKDVLIGDRYYEVMSSPVSINGGENYSIELLHDITDQKKIQDELLKQYEKLKLDLEFAKQIQYSTLPIDGDYWDSIKINAIYQPSEDLGGDLFDIVKIDKEKTLLYIADVSGHGVKSSLLTIFLRQLIRGRTYESTVDLKEILDTLIKSYNDLKINEEQYLSVLFCCYDKTKKELVLLNAGHNCLPMIVTKNGHMKEVIVRGMPICNLIQNPNHEEVVIKVESGDRILLFTDGITEAYNDRGIPFGSEGITRIVKENLQLDGKALAKKIVEGVNDYTGTLPIDDVAVIVAEIL</sequence>
<reference evidence="3" key="1">
    <citation type="submission" date="2021-04" db="EMBL/GenBank/DDBJ databases">
        <title>Sinoanaerobacter chloroacetimidivorans sp. nov., an obligate anaerobic bacterium isolated from anaerobic sludge.</title>
        <authorList>
            <person name="Bao Y."/>
        </authorList>
    </citation>
    <scope>NUCLEOTIDE SEQUENCE</scope>
    <source>
        <strain evidence="3">BAD-6</strain>
    </source>
</reference>
<organism evidence="3 4">
    <name type="scientific">Sinanaerobacter chloroacetimidivorans</name>
    <dbReference type="NCBI Taxonomy" id="2818044"/>
    <lineage>
        <taxon>Bacteria</taxon>
        <taxon>Bacillati</taxon>
        <taxon>Bacillota</taxon>
        <taxon>Clostridia</taxon>
        <taxon>Peptostreptococcales</taxon>
        <taxon>Anaerovoracaceae</taxon>
        <taxon>Sinanaerobacter</taxon>
    </lineage>
</organism>
<dbReference type="PANTHER" id="PTHR43156:SF2">
    <property type="entry name" value="STAGE II SPORULATION PROTEIN E"/>
    <property type="match status" value="1"/>
</dbReference>
<dbReference type="SMART" id="SM00331">
    <property type="entry name" value="PP2C_SIG"/>
    <property type="match status" value="1"/>
</dbReference>
<dbReference type="Proteomes" id="UP000675664">
    <property type="component" value="Unassembled WGS sequence"/>
</dbReference>
<proteinExistence type="predicted"/>
<name>A0A8J8B0K3_9FIRM</name>